<dbReference type="EC" id="2.7.7.65" evidence="1"/>
<gene>
    <name evidence="5" type="ORF">GGD41_007308</name>
</gene>
<feature type="transmembrane region" description="Helical" evidence="3">
    <location>
        <begin position="21"/>
        <end position="46"/>
    </location>
</feature>
<feature type="transmembrane region" description="Helical" evidence="3">
    <location>
        <begin position="163"/>
        <end position="184"/>
    </location>
</feature>
<reference evidence="5 6" key="1">
    <citation type="submission" date="2020-07" db="EMBL/GenBank/DDBJ databases">
        <title>Exploring microbial biodiversity for novel pathways involved in the catabolism of aromatic compounds derived from lignin.</title>
        <authorList>
            <person name="Elkins J."/>
        </authorList>
    </citation>
    <scope>NUCLEOTIDE SEQUENCE [LARGE SCALE GENOMIC DNA]</scope>
    <source>
        <strain evidence="5 6">H2C3B</strain>
    </source>
</reference>
<organism evidence="5 6">
    <name type="scientific">Paraburkholderia bryophila</name>
    <dbReference type="NCBI Taxonomy" id="420952"/>
    <lineage>
        <taxon>Bacteria</taxon>
        <taxon>Pseudomonadati</taxon>
        <taxon>Pseudomonadota</taxon>
        <taxon>Betaproteobacteria</taxon>
        <taxon>Burkholderiales</taxon>
        <taxon>Burkholderiaceae</taxon>
        <taxon>Paraburkholderia</taxon>
    </lineage>
</organism>
<dbReference type="NCBIfam" id="TIGR00254">
    <property type="entry name" value="GGDEF"/>
    <property type="match status" value="1"/>
</dbReference>
<dbReference type="GO" id="GO:1902201">
    <property type="term" value="P:negative regulation of bacterial-type flagellum-dependent cell motility"/>
    <property type="evidence" value="ECO:0007669"/>
    <property type="project" value="TreeGrafter"/>
</dbReference>
<feature type="transmembrane region" description="Helical" evidence="3">
    <location>
        <begin position="196"/>
        <end position="212"/>
    </location>
</feature>
<feature type="transmembrane region" description="Helical" evidence="3">
    <location>
        <begin position="132"/>
        <end position="151"/>
    </location>
</feature>
<evidence type="ECO:0000259" key="4">
    <source>
        <dbReference type="PROSITE" id="PS50887"/>
    </source>
</evidence>
<dbReference type="EMBL" id="JACCAU010000001">
    <property type="protein sequence ID" value="NYH20080.1"/>
    <property type="molecule type" value="Genomic_DNA"/>
</dbReference>
<dbReference type="CDD" id="cd01949">
    <property type="entry name" value="GGDEF"/>
    <property type="match status" value="1"/>
</dbReference>
<sequence length="467" mass="49991">MSIADPLKLLSSRPDLRVIARLASLQMVSLALVALTAGTVLCAWLVPAVATLLPHGWSLMKVNTALCLLLGTGSLALSRNRQTARHLMVSRVLAGALLVIAGSVLLEHLTGTASGFDILLAADATSSRPGRMALQTSVFFLLLGLTLLFVRSRKSPISNMADVLTLAMVVLTLVVLSGYCFGAARLFGESSDTRTSPHTLVCMALLVFVKIGRRAESGHFSVLLGIGIGSRIARSVLPFALLLPFLMVSGSAYTTRQGWLSASYAAALSASVISVALFGLVILMAGRINELERDLRDMSLTDDLTGILNRRGFNLLGEQAVLQARRDQSPLTVLFFDLDGLKQVNDSFGHEAGSQFLLDVATLLRNTFRGSDIVARIGGDEFAVVVHDGGAKAKVAMARMDESAAAMNRNGSRGYPISYSVGEASRELAEDESFEQLVSRADAMMYEQKQSKRRHGRQRGTVGVIGV</sequence>
<name>A0A7Y9WFU3_9BURK</name>
<comment type="caution">
    <text evidence="5">The sequence shown here is derived from an EMBL/GenBank/DDBJ whole genome shotgun (WGS) entry which is preliminary data.</text>
</comment>
<evidence type="ECO:0000256" key="1">
    <source>
        <dbReference type="ARBA" id="ARBA00012528"/>
    </source>
</evidence>
<evidence type="ECO:0000313" key="5">
    <source>
        <dbReference type="EMBL" id="NYH20080.1"/>
    </source>
</evidence>
<dbReference type="InterPro" id="IPR050469">
    <property type="entry name" value="Diguanylate_Cyclase"/>
</dbReference>
<evidence type="ECO:0000256" key="2">
    <source>
        <dbReference type="ARBA" id="ARBA00034247"/>
    </source>
</evidence>
<dbReference type="InterPro" id="IPR000160">
    <property type="entry name" value="GGDEF_dom"/>
</dbReference>
<keyword evidence="3" id="KW-1133">Transmembrane helix</keyword>
<accession>A0A7Y9WFU3</accession>
<dbReference type="Pfam" id="PF00990">
    <property type="entry name" value="GGDEF"/>
    <property type="match status" value="1"/>
</dbReference>
<keyword evidence="3" id="KW-0812">Transmembrane</keyword>
<dbReference type="GO" id="GO:0052621">
    <property type="term" value="F:diguanylate cyclase activity"/>
    <property type="evidence" value="ECO:0007669"/>
    <property type="project" value="UniProtKB-EC"/>
</dbReference>
<feature type="transmembrane region" description="Helical" evidence="3">
    <location>
        <begin position="264"/>
        <end position="286"/>
    </location>
</feature>
<dbReference type="SMART" id="SM00267">
    <property type="entry name" value="GGDEF"/>
    <property type="match status" value="1"/>
</dbReference>
<evidence type="ECO:0000313" key="6">
    <source>
        <dbReference type="Proteomes" id="UP000572540"/>
    </source>
</evidence>
<dbReference type="PANTHER" id="PTHR45138:SF9">
    <property type="entry name" value="DIGUANYLATE CYCLASE DGCM-RELATED"/>
    <property type="match status" value="1"/>
</dbReference>
<evidence type="ECO:0000256" key="3">
    <source>
        <dbReference type="SAM" id="Phobius"/>
    </source>
</evidence>
<feature type="transmembrane region" description="Helical" evidence="3">
    <location>
        <begin position="89"/>
        <end position="106"/>
    </location>
</feature>
<dbReference type="InterPro" id="IPR043128">
    <property type="entry name" value="Rev_trsase/Diguanyl_cyclase"/>
</dbReference>
<dbReference type="PROSITE" id="PS50887">
    <property type="entry name" value="GGDEF"/>
    <property type="match status" value="1"/>
</dbReference>
<dbReference type="RefSeq" id="WP_179704369.1">
    <property type="nucleotide sequence ID" value="NZ_JACCAU010000001.1"/>
</dbReference>
<feature type="domain" description="GGDEF" evidence="4">
    <location>
        <begin position="329"/>
        <end position="465"/>
    </location>
</feature>
<dbReference type="Proteomes" id="UP000572540">
    <property type="component" value="Unassembled WGS sequence"/>
</dbReference>
<feature type="transmembrane region" description="Helical" evidence="3">
    <location>
        <begin position="232"/>
        <end position="252"/>
    </location>
</feature>
<dbReference type="AlphaFoldDB" id="A0A7Y9WFU3"/>
<dbReference type="GO" id="GO:0005886">
    <property type="term" value="C:plasma membrane"/>
    <property type="evidence" value="ECO:0007669"/>
    <property type="project" value="TreeGrafter"/>
</dbReference>
<protein>
    <recommendedName>
        <fullName evidence="1">diguanylate cyclase</fullName>
        <ecNumber evidence="1">2.7.7.65</ecNumber>
    </recommendedName>
</protein>
<comment type="catalytic activity">
    <reaction evidence="2">
        <text>2 GTP = 3',3'-c-di-GMP + 2 diphosphate</text>
        <dbReference type="Rhea" id="RHEA:24898"/>
        <dbReference type="ChEBI" id="CHEBI:33019"/>
        <dbReference type="ChEBI" id="CHEBI:37565"/>
        <dbReference type="ChEBI" id="CHEBI:58805"/>
        <dbReference type="EC" id="2.7.7.65"/>
    </reaction>
</comment>
<proteinExistence type="predicted"/>
<dbReference type="SUPFAM" id="SSF55073">
    <property type="entry name" value="Nucleotide cyclase"/>
    <property type="match status" value="1"/>
</dbReference>
<dbReference type="PANTHER" id="PTHR45138">
    <property type="entry name" value="REGULATORY COMPONENTS OF SENSORY TRANSDUCTION SYSTEM"/>
    <property type="match status" value="1"/>
</dbReference>
<dbReference type="Gene3D" id="3.30.70.270">
    <property type="match status" value="1"/>
</dbReference>
<dbReference type="GO" id="GO:0043709">
    <property type="term" value="P:cell adhesion involved in single-species biofilm formation"/>
    <property type="evidence" value="ECO:0007669"/>
    <property type="project" value="TreeGrafter"/>
</dbReference>
<dbReference type="InterPro" id="IPR029787">
    <property type="entry name" value="Nucleotide_cyclase"/>
</dbReference>
<feature type="transmembrane region" description="Helical" evidence="3">
    <location>
        <begin position="58"/>
        <end position="77"/>
    </location>
</feature>
<keyword evidence="3" id="KW-0472">Membrane</keyword>